<name>A0A9Q0C136_9POAL</name>
<keyword evidence="10" id="KW-1185">Reference proteome</keyword>
<evidence type="ECO:0000259" key="8">
    <source>
        <dbReference type="PROSITE" id="PS50928"/>
    </source>
</evidence>
<comment type="subcellular location">
    <subcellularLocation>
        <location evidence="1">Cell membrane</location>
        <topology evidence="1">Multi-pass membrane protein</topology>
    </subcellularLocation>
</comment>
<dbReference type="PROSITE" id="PS50928">
    <property type="entry name" value="ABC_TM1"/>
    <property type="match status" value="2"/>
</dbReference>
<dbReference type="InterPro" id="IPR050901">
    <property type="entry name" value="BP-dep_ABC_trans_perm"/>
</dbReference>
<dbReference type="OrthoDB" id="5571475at2759"/>
<feature type="transmembrane region" description="Helical" evidence="7">
    <location>
        <begin position="490"/>
        <end position="511"/>
    </location>
</feature>
<feature type="transmembrane region" description="Helical" evidence="7">
    <location>
        <begin position="86"/>
        <end position="109"/>
    </location>
</feature>
<keyword evidence="2" id="KW-0813">Transport</keyword>
<feature type="transmembrane region" description="Helical" evidence="7">
    <location>
        <begin position="322"/>
        <end position="341"/>
    </location>
</feature>
<evidence type="ECO:0000313" key="10">
    <source>
        <dbReference type="Proteomes" id="UP001151287"/>
    </source>
</evidence>
<keyword evidence="6 7" id="KW-0472">Membrane</keyword>
<feature type="transmembrane region" description="Helical" evidence="7">
    <location>
        <begin position="353"/>
        <end position="374"/>
    </location>
</feature>
<feature type="transmembrane region" description="Helical" evidence="7">
    <location>
        <begin position="434"/>
        <end position="455"/>
    </location>
</feature>
<dbReference type="GO" id="GO:0055085">
    <property type="term" value="P:transmembrane transport"/>
    <property type="evidence" value="ECO:0007669"/>
    <property type="project" value="InterPro"/>
</dbReference>
<accession>A0A9Q0C136</accession>
<evidence type="ECO:0000256" key="1">
    <source>
        <dbReference type="ARBA" id="ARBA00004651"/>
    </source>
</evidence>
<dbReference type="PANTHER" id="PTHR32243:SF18">
    <property type="entry name" value="INNER MEMBRANE ABC TRANSPORTER PERMEASE PROTEIN YCJP"/>
    <property type="match status" value="1"/>
</dbReference>
<evidence type="ECO:0000256" key="2">
    <source>
        <dbReference type="ARBA" id="ARBA00022448"/>
    </source>
</evidence>
<gene>
    <name evidence="9" type="ORF">LUZ63_019993</name>
</gene>
<evidence type="ECO:0000256" key="5">
    <source>
        <dbReference type="ARBA" id="ARBA00022989"/>
    </source>
</evidence>
<feature type="domain" description="ABC transmembrane type-1" evidence="8">
    <location>
        <begin position="318"/>
        <end position="511"/>
    </location>
</feature>
<dbReference type="InterPro" id="IPR000515">
    <property type="entry name" value="MetI-like"/>
</dbReference>
<dbReference type="GO" id="GO:0005886">
    <property type="term" value="C:plasma membrane"/>
    <property type="evidence" value="ECO:0007669"/>
    <property type="project" value="UniProtKB-SubCell"/>
</dbReference>
<feature type="transmembrane region" description="Helical" evidence="7">
    <location>
        <begin position="129"/>
        <end position="147"/>
    </location>
</feature>
<dbReference type="Proteomes" id="UP001151287">
    <property type="component" value="Unassembled WGS sequence"/>
</dbReference>
<feature type="transmembrane region" description="Helical" evidence="7">
    <location>
        <begin position="386"/>
        <end position="409"/>
    </location>
</feature>
<comment type="caution">
    <text evidence="9">The sequence shown here is derived from an EMBL/GenBank/DDBJ whole genome shotgun (WGS) entry which is preliminary data.</text>
</comment>
<evidence type="ECO:0000256" key="6">
    <source>
        <dbReference type="ARBA" id="ARBA00023136"/>
    </source>
</evidence>
<dbReference type="Gene3D" id="1.10.3720.10">
    <property type="entry name" value="MetI-like"/>
    <property type="match status" value="2"/>
</dbReference>
<feature type="transmembrane region" description="Helical" evidence="7">
    <location>
        <begin position="257"/>
        <end position="278"/>
    </location>
</feature>
<proteinExistence type="predicted"/>
<evidence type="ECO:0000256" key="4">
    <source>
        <dbReference type="ARBA" id="ARBA00022692"/>
    </source>
</evidence>
<dbReference type="AlphaFoldDB" id="A0A9Q0C136"/>
<protein>
    <recommendedName>
        <fullName evidence="8">ABC transmembrane type-1 domain-containing protein</fullName>
    </recommendedName>
</protein>
<sequence length="526" mass="57617">MVLVTAYPMLQALYLSLFKYRLTTPDDRSFVGLGNYVTVLGDSLFWRDTFNTVLIMVVTVAVELVIGFVFAMVMHRIVFARGAIRTAILIPYGIITVVSAFAWQFTFSLNNGWVNSAFAWLPGISADTNWFGAYGTSMFAIMISEIWKTTPFMSLLLLAGLSQVSEDMIEAAKVDGATWWQRLRKVILPNMRAAIMVAVLFRALDAFRIFDNIFVMTKGAQGTASSSFLTYTQVIEQFQLGLGSALSVLLTERRTAIGTGVGFVVILVWCLLPVVWIISLSFKGVDETAAGSAQFLPKDPTLQNYKDILANPDFLAALRNSLGISLIATLLSVVLATLAAYAIARLEFKGKRVVLSIALAIAMFPVVSLVGPLFDMWTTIGLFNTWPGLIIPYMSFTLPLAIWTLSAFFREIPWEMEQAAQVDGATSWQAFRKVIVPLAAPGVFTAAILTFFFAWNEFVLAISLTTTTGSRTVPAQLSFFVGPDPFNPPYGQLATASVVVTVPIIIIVLLFQRKIVSGLTSGAVKG</sequence>
<evidence type="ECO:0000313" key="9">
    <source>
        <dbReference type="EMBL" id="KAJ1684722.1"/>
    </source>
</evidence>
<reference evidence="9" key="1">
    <citation type="journal article" date="2022" name="Cell">
        <title>Repeat-based holocentromeres influence genome architecture and karyotype evolution.</title>
        <authorList>
            <person name="Hofstatter P.G."/>
            <person name="Thangavel G."/>
            <person name="Lux T."/>
            <person name="Neumann P."/>
            <person name="Vondrak T."/>
            <person name="Novak P."/>
            <person name="Zhang M."/>
            <person name="Costa L."/>
            <person name="Castellani M."/>
            <person name="Scott A."/>
            <person name="Toegelov H."/>
            <person name="Fuchs J."/>
            <person name="Mata-Sucre Y."/>
            <person name="Dias Y."/>
            <person name="Vanzela A.L.L."/>
            <person name="Huettel B."/>
            <person name="Almeida C.C.S."/>
            <person name="Simkova H."/>
            <person name="Souza G."/>
            <person name="Pedrosa-Harand A."/>
            <person name="Macas J."/>
            <person name="Mayer K.F.X."/>
            <person name="Houben A."/>
            <person name="Marques A."/>
        </authorList>
    </citation>
    <scope>NUCLEOTIDE SEQUENCE</scope>
    <source>
        <strain evidence="9">RhyBre1mFocal</strain>
    </source>
</reference>
<keyword evidence="5 7" id="KW-1133">Transmembrane helix</keyword>
<dbReference type="InterPro" id="IPR035906">
    <property type="entry name" value="MetI-like_sf"/>
</dbReference>
<feature type="transmembrane region" description="Helical" evidence="7">
    <location>
        <begin position="53"/>
        <end position="74"/>
    </location>
</feature>
<evidence type="ECO:0000256" key="3">
    <source>
        <dbReference type="ARBA" id="ARBA00022475"/>
    </source>
</evidence>
<feature type="domain" description="ABC transmembrane type-1" evidence="8">
    <location>
        <begin position="49"/>
        <end position="278"/>
    </location>
</feature>
<dbReference type="Pfam" id="PF00528">
    <property type="entry name" value="BPD_transp_1"/>
    <property type="match status" value="2"/>
</dbReference>
<keyword evidence="4 7" id="KW-0812">Transmembrane</keyword>
<dbReference type="PANTHER" id="PTHR32243">
    <property type="entry name" value="MALTOSE TRANSPORT SYSTEM PERMEASE-RELATED"/>
    <property type="match status" value="1"/>
</dbReference>
<keyword evidence="3" id="KW-1003">Cell membrane</keyword>
<dbReference type="SUPFAM" id="SSF161098">
    <property type="entry name" value="MetI-like"/>
    <property type="match status" value="2"/>
</dbReference>
<evidence type="ECO:0000256" key="7">
    <source>
        <dbReference type="SAM" id="Phobius"/>
    </source>
</evidence>
<dbReference type="CDD" id="cd06261">
    <property type="entry name" value="TM_PBP2"/>
    <property type="match status" value="2"/>
</dbReference>
<organism evidence="9 10">
    <name type="scientific">Rhynchospora breviuscula</name>
    <dbReference type="NCBI Taxonomy" id="2022672"/>
    <lineage>
        <taxon>Eukaryota</taxon>
        <taxon>Viridiplantae</taxon>
        <taxon>Streptophyta</taxon>
        <taxon>Embryophyta</taxon>
        <taxon>Tracheophyta</taxon>
        <taxon>Spermatophyta</taxon>
        <taxon>Magnoliopsida</taxon>
        <taxon>Liliopsida</taxon>
        <taxon>Poales</taxon>
        <taxon>Cyperaceae</taxon>
        <taxon>Cyperoideae</taxon>
        <taxon>Rhynchosporeae</taxon>
        <taxon>Rhynchospora</taxon>
    </lineage>
</organism>
<dbReference type="EMBL" id="JAMQYH010000009">
    <property type="protein sequence ID" value="KAJ1684722.1"/>
    <property type="molecule type" value="Genomic_DNA"/>
</dbReference>